<comment type="subcellular location">
    <subcellularLocation>
        <location evidence="1">Cell membrane</location>
        <topology evidence="1">Multi-pass membrane protein</topology>
    </subcellularLocation>
</comment>
<evidence type="ECO:0000256" key="5">
    <source>
        <dbReference type="ARBA" id="ARBA00023136"/>
    </source>
</evidence>
<comment type="caution">
    <text evidence="7">The sequence shown here is derived from an EMBL/GenBank/DDBJ whole genome shotgun (WGS) entry which is preliminary data.</text>
</comment>
<reference evidence="7 8" key="1">
    <citation type="submission" date="2024-07" db="EMBL/GenBank/DDBJ databases">
        <title>Uliginosibacterium paludis KCTC:42655.</title>
        <authorList>
            <person name="Kim M.K."/>
        </authorList>
    </citation>
    <scope>NUCLEOTIDE SEQUENCE [LARGE SCALE GENOMIC DNA]</scope>
    <source>
        <strain evidence="7 8">KCTC 42655</strain>
    </source>
</reference>
<keyword evidence="5 6" id="KW-0472">Membrane</keyword>
<evidence type="ECO:0000313" key="7">
    <source>
        <dbReference type="EMBL" id="MET1491346.1"/>
    </source>
</evidence>
<evidence type="ECO:0000256" key="6">
    <source>
        <dbReference type="SAM" id="Phobius"/>
    </source>
</evidence>
<accession>A0ABV2CTW9</accession>
<keyword evidence="3 6" id="KW-0812">Transmembrane</keyword>
<keyword evidence="4 6" id="KW-1133">Transmembrane helix</keyword>
<dbReference type="EMBL" id="JBEWLZ010000011">
    <property type="protein sequence ID" value="MET1491346.1"/>
    <property type="molecule type" value="Genomic_DNA"/>
</dbReference>
<feature type="transmembrane region" description="Helical" evidence="6">
    <location>
        <begin position="36"/>
        <end position="59"/>
    </location>
</feature>
<evidence type="ECO:0000256" key="1">
    <source>
        <dbReference type="ARBA" id="ARBA00004651"/>
    </source>
</evidence>
<gene>
    <name evidence="7" type="ORF">ABVT11_16025</name>
</gene>
<organism evidence="7 8">
    <name type="scientific">Uliginosibacterium paludis</name>
    <dbReference type="NCBI Taxonomy" id="1615952"/>
    <lineage>
        <taxon>Bacteria</taxon>
        <taxon>Pseudomonadati</taxon>
        <taxon>Pseudomonadota</taxon>
        <taxon>Betaproteobacteria</taxon>
        <taxon>Rhodocyclales</taxon>
        <taxon>Zoogloeaceae</taxon>
        <taxon>Uliginosibacterium</taxon>
    </lineage>
</organism>
<feature type="transmembrane region" description="Helical" evidence="6">
    <location>
        <begin position="12"/>
        <end position="30"/>
    </location>
</feature>
<dbReference type="Pfam" id="PF03788">
    <property type="entry name" value="LrgA"/>
    <property type="match status" value="1"/>
</dbReference>
<feature type="transmembrane region" description="Helical" evidence="6">
    <location>
        <begin position="97"/>
        <end position="123"/>
    </location>
</feature>
<dbReference type="PANTHER" id="PTHR33931:SF2">
    <property type="entry name" value="HOLIN-LIKE PROTEIN CIDA"/>
    <property type="match status" value="1"/>
</dbReference>
<name>A0ABV2CTW9_9RHOO</name>
<keyword evidence="2" id="KW-1003">Cell membrane</keyword>
<keyword evidence="8" id="KW-1185">Reference proteome</keyword>
<evidence type="ECO:0000256" key="3">
    <source>
        <dbReference type="ARBA" id="ARBA00022692"/>
    </source>
</evidence>
<proteinExistence type="predicted"/>
<evidence type="ECO:0000256" key="2">
    <source>
        <dbReference type="ARBA" id="ARBA00022475"/>
    </source>
</evidence>
<sequence>MTLPNSGKLRSFLRTLFQIGLIVGIWLLAVEVSGRFLPGIPPTVSGIAIALALMTLGLLRREWVADGATWLLREMLLFFIPVVIAVLQYRSLLEGKMIAILCVIVGSTACVMLATAFTVDLAWRLEKHLRDKKESGQ</sequence>
<protein>
    <submittedName>
        <fullName evidence="7">CidA/LrgA family protein</fullName>
    </submittedName>
</protein>
<evidence type="ECO:0000313" key="8">
    <source>
        <dbReference type="Proteomes" id="UP001548590"/>
    </source>
</evidence>
<dbReference type="InterPro" id="IPR005538">
    <property type="entry name" value="LrgA/CidA"/>
</dbReference>
<dbReference type="RefSeq" id="WP_345929336.1">
    <property type="nucleotide sequence ID" value="NZ_JBDIVF010000009.1"/>
</dbReference>
<dbReference type="PANTHER" id="PTHR33931">
    <property type="entry name" value="HOLIN-LIKE PROTEIN CIDA-RELATED"/>
    <property type="match status" value="1"/>
</dbReference>
<dbReference type="Proteomes" id="UP001548590">
    <property type="component" value="Unassembled WGS sequence"/>
</dbReference>
<evidence type="ECO:0000256" key="4">
    <source>
        <dbReference type="ARBA" id="ARBA00022989"/>
    </source>
</evidence>
<feature type="transmembrane region" description="Helical" evidence="6">
    <location>
        <begin position="71"/>
        <end position="91"/>
    </location>
</feature>